<dbReference type="EMBL" id="VIKR01000007">
    <property type="protein sequence ID" value="TQV70869.1"/>
    <property type="molecule type" value="Genomic_DNA"/>
</dbReference>
<dbReference type="InterPro" id="IPR031325">
    <property type="entry name" value="RHS_repeat"/>
</dbReference>
<comment type="caution">
    <text evidence="7">The sequence shown here is derived from an EMBL/GenBank/DDBJ whole genome shotgun (WGS) entry which is preliminary data.</text>
</comment>
<dbReference type="InterPro" id="IPR003961">
    <property type="entry name" value="FN3_dom"/>
</dbReference>
<dbReference type="OrthoDB" id="9815414at2"/>
<evidence type="ECO:0000256" key="4">
    <source>
        <dbReference type="SAM" id="MobiDB-lite"/>
    </source>
</evidence>
<accession>A0A545T0Z9</accession>
<keyword evidence="5" id="KW-0732">Signal</keyword>
<keyword evidence="3" id="KW-0843">Virulence</keyword>
<dbReference type="SUPFAM" id="SSF69318">
    <property type="entry name" value="Integrin alpha N-terminal domain"/>
    <property type="match status" value="2"/>
</dbReference>
<comment type="subcellular location">
    <subcellularLocation>
        <location evidence="1">Secreted</location>
    </subcellularLocation>
</comment>
<dbReference type="GO" id="GO:0005737">
    <property type="term" value="C:cytoplasm"/>
    <property type="evidence" value="ECO:0007669"/>
    <property type="project" value="InterPro"/>
</dbReference>
<dbReference type="SMART" id="SM00060">
    <property type="entry name" value="FN3"/>
    <property type="match status" value="2"/>
</dbReference>
<dbReference type="InterPro" id="IPR036116">
    <property type="entry name" value="FN3_sf"/>
</dbReference>
<evidence type="ECO:0000259" key="6">
    <source>
        <dbReference type="PROSITE" id="PS50853"/>
    </source>
</evidence>
<dbReference type="Gene3D" id="2.60.40.10">
    <property type="entry name" value="Immunoglobulins"/>
    <property type="match status" value="2"/>
</dbReference>
<name>A0A545T0Z9_9GAMM</name>
<dbReference type="Pfam" id="PF12256">
    <property type="entry name" value="TcdB_toxin_midN"/>
    <property type="match status" value="1"/>
</dbReference>
<dbReference type="RefSeq" id="WP_142944087.1">
    <property type="nucleotide sequence ID" value="NZ_VIKR01000007.1"/>
</dbReference>
<evidence type="ECO:0000313" key="8">
    <source>
        <dbReference type="Proteomes" id="UP000317839"/>
    </source>
</evidence>
<reference evidence="7 8" key="1">
    <citation type="submission" date="2019-06" db="EMBL/GenBank/DDBJ databases">
        <title>Draft genome of Aliikangiella marina GYP-15.</title>
        <authorList>
            <person name="Wang G."/>
        </authorList>
    </citation>
    <scope>NUCLEOTIDE SEQUENCE [LARGE SCALE GENOMIC DNA]</scope>
    <source>
        <strain evidence="7 8">GYP-15</strain>
    </source>
</reference>
<feature type="non-terminal residue" evidence="7">
    <location>
        <position position="1909"/>
    </location>
</feature>
<feature type="region of interest" description="Disordered" evidence="4">
    <location>
        <begin position="1304"/>
        <end position="1323"/>
    </location>
</feature>
<evidence type="ECO:0000256" key="5">
    <source>
        <dbReference type="SAM" id="SignalP"/>
    </source>
</evidence>
<feature type="chain" id="PRO_5021863249" description="Fibronectin type-III domain-containing protein" evidence="5">
    <location>
        <begin position="26"/>
        <end position="1909"/>
    </location>
</feature>
<dbReference type="Pfam" id="PF05593">
    <property type="entry name" value="RHS_repeat"/>
    <property type="match status" value="1"/>
</dbReference>
<protein>
    <recommendedName>
        <fullName evidence="6">Fibronectin type-III domain-containing protein</fullName>
    </recommendedName>
</protein>
<keyword evidence="2" id="KW-0964">Secreted</keyword>
<dbReference type="InterPro" id="IPR022045">
    <property type="entry name" value="TcdB_toxin_mid/N"/>
</dbReference>
<feature type="domain" description="Fibronectin type-III" evidence="6">
    <location>
        <begin position="37"/>
        <end position="141"/>
    </location>
</feature>
<keyword evidence="8" id="KW-1185">Reference proteome</keyword>
<evidence type="ECO:0000313" key="7">
    <source>
        <dbReference type="EMBL" id="TQV70869.1"/>
    </source>
</evidence>
<gene>
    <name evidence="7" type="ORF">FLL45_21310</name>
</gene>
<dbReference type="PROSITE" id="PS50853">
    <property type="entry name" value="FN3"/>
    <property type="match status" value="2"/>
</dbReference>
<dbReference type="InterPro" id="IPR028994">
    <property type="entry name" value="Integrin_alpha_N"/>
</dbReference>
<evidence type="ECO:0000256" key="1">
    <source>
        <dbReference type="ARBA" id="ARBA00004613"/>
    </source>
</evidence>
<dbReference type="Gene3D" id="2.180.10.10">
    <property type="entry name" value="RHS repeat-associated core"/>
    <property type="match status" value="1"/>
</dbReference>
<proteinExistence type="predicted"/>
<dbReference type="Pfam" id="PF03534">
    <property type="entry name" value="SpvB"/>
    <property type="match status" value="1"/>
</dbReference>
<feature type="signal peptide" evidence="5">
    <location>
        <begin position="1"/>
        <end position="25"/>
    </location>
</feature>
<dbReference type="SUPFAM" id="SSF49265">
    <property type="entry name" value="Fibronectin type III"/>
    <property type="match status" value="1"/>
</dbReference>
<sequence>MKLFSRVLLMTFSVLVVASSFSASAYIRFEEPELTPVPSTPQGVVVPTTSSTGTFTLGWQPSSNFTNGYYRVEESFSFGSWRTVVSSIPTNTTRHTFSGKAPGTYRYRVIACNRPFSGSDVCSGWGYSGYINVSSGQTAPSTPAVPLGPESSDNGNYTISWVKPSGTVSYYNLQERFNSGSWTTVVSSNVLSKSFTGKAPGNYQYRVRACNSAASSPCSSYSATKQLTVNNPELIPDATLITPSVPSQQAIGALEGQAGVSGGAATYSIPVAVPPGRAGMQPSVSIGYSSRGGNGVAGIGWNLNVGGSVSRCAATMAQDGYARSVRLDNTDKLCLNGQKLVLVSGLYGQGGSEYRTELDSFARVTLNSASIGSSSSWFKVESKDGKVSYYGNTSNSKHYLGNSSIIMSWALSKVEDRTVKKNNMIFTYSEHGMGEYLMSKVEYTGENGYAGNRSVTFDYGPKPDPTHSYMAGYKSEQTKRLTRINTYYISQLIRRYTLNYGAPSSASGRTLLRSVTECAYKNSSPACLPATTFDWHEPTLGFTNQMANISGFDARTNDKIIFGPDKNGDGEKSLMYLSNSQLYTIKLNKSLNEITSLTYSEPAFGEGVSDLFVKNNSSPVAFSIDINRDGIADYEAKVNNNKAFIYFDNGVRKVEETSVPYRNSTSVGDMNGDGIGDFIYHKYRESETIDDTRIIAYLSCASAQVIKFCQTQEIYNPQDGWAQDYDYREYRGENLVSAGDIDGNGYNDFWVTDYYGKKLYVVLLDQTSPTGQIVSTKHSLSSQGITIPLAGSKEKYNIQLDVNGDGLNDILYAHNDLWYVQINNGDGFNNAVNTGKNFNLTSVCPVGFPGEICPGNPFKNDFQDYGFTPYNYKIPDVPYSAHFRIADIDNDGRDELLVPGEHLKTYCIDPSGTADDTINTERNCSLHEFPWLQNHLVQWNYLDFDEGSAGSVSLVLKSTDIEARLNDLGLADVHGDGQLDAYSTVGFTWNNGVHINGSENGLSVARNNSARPADMMVAVENGLGVKSKWNYKPLSDFVDSTGELTIYDPERLYADKHDDMFLFSSSMIVVDEFKQSNGGLTDTPSCSNDSCFSTTNYQYRGAIYNHLGRGFQGFRSIIVDSPAGIRSVTDFHQKFPHAGQIETVKTCLTSSNDDTCSTSKLSETQMGYAKIDTTGHGTYWTPTAKSIASTYELNGGELVSQKTSYIGLSDPGALSTQMSINSLEAEFAYGNIKQSTSKVDSGFGVNETQTVNTFYSPSTSVWWINKLKSTAVTTKALSSGTTQNPVYNSSLDGNKTVTSHIDQYDSQGSRLPSTTQTIPSSGKSSKVISVYNSYGLPTSVTSQADGQNRSVTTSYSSDNYFVASVTNIDGTVYTNSNPIHGQPNSTTDINGLVSYFDYDNFGRIEKATPPSGTGQPVYTRFASCNQGCDGISDAKLVYKVTSYSAGTPQSSAYKDKFNRTLYTRTQGFDGSSIYTNVRYDELGRKLFESVPSRFANGLYGTEYLQYDVTGRLLRKVVDQTAGQTLDVQYAYGASAGSSLSPYRTRIVVNNDQPMYRTYSGTGQLMRTTDAKGGVTRYAYDGMGSPIVLNDAAGSSITATYNALGQKLWVNDPNMGRKDFSYTGFGEVEWETDAENNTYYYDYDGLSRIIRRYLNGKNLDDLEASFSFNTAACKSVPNSETRHDLPSSENFSRVYQYDDYCRPTGAVTNIDGDTFESTVFYDGNYGRVKGKQYPNDLVVAYEFNSYGYNNRTKNALDNTVYREITAMDDWGNWTEASMGVYSRVSRQFHAQTGQMKHSKLKRYSSERQSVVYDSYDAYGNLTKQTVGGYGGSTYYVDSETYGYDELHRLIRSTLSLSGATQPYVEYGYDAVGNIKFKTDFSSTSTSAYRVGNVAKNAGGNAGPNAVRQVL</sequence>
<organism evidence="7 8">
    <name type="scientific">Aliikangiella marina</name>
    <dbReference type="NCBI Taxonomy" id="1712262"/>
    <lineage>
        <taxon>Bacteria</taxon>
        <taxon>Pseudomonadati</taxon>
        <taxon>Pseudomonadota</taxon>
        <taxon>Gammaproteobacteria</taxon>
        <taxon>Oceanospirillales</taxon>
        <taxon>Pleioneaceae</taxon>
        <taxon>Aliikangiella</taxon>
    </lineage>
</organism>
<dbReference type="InterPro" id="IPR013783">
    <property type="entry name" value="Ig-like_fold"/>
</dbReference>
<evidence type="ECO:0000256" key="2">
    <source>
        <dbReference type="ARBA" id="ARBA00022525"/>
    </source>
</evidence>
<dbReference type="InterPro" id="IPR003284">
    <property type="entry name" value="Sal_SpvB"/>
</dbReference>
<evidence type="ECO:0000256" key="3">
    <source>
        <dbReference type="ARBA" id="ARBA00023026"/>
    </source>
</evidence>
<dbReference type="GO" id="GO:0005576">
    <property type="term" value="C:extracellular region"/>
    <property type="evidence" value="ECO:0007669"/>
    <property type="project" value="UniProtKB-SubCell"/>
</dbReference>
<feature type="domain" description="Fibronectin type-III" evidence="6">
    <location>
        <begin position="143"/>
        <end position="231"/>
    </location>
</feature>
<dbReference type="Proteomes" id="UP000317839">
    <property type="component" value="Unassembled WGS sequence"/>
</dbReference>